<protein>
    <submittedName>
        <fullName evidence="2">Uncharacterized protein</fullName>
    </submittedName>
</protein>
<organism evidence="2 3">
    <name type="scientific">Hibiscus sabdariffa</name>
    <name type="common">roselle</name>
    <dbReference type="NCBI Taxonomy" id="183260"/>
    <lineage>
        <taxon>Eukaryota</taxon>
        <taxon>Viridiplantae</taxon>
        <taxon>Streptophyta</taxon>
        <taxon>Embryophyta</taxon>
        <taxon>Tracheophyta</taxon>
        <taxon>Spermatophyta</taxon>
        <taxon>Magnoliopsida</taxon>
        <taxon>eudicotyledons</taxon>
        <taxon>Gunneridae</taxon>
        <taxon>Pentapetalae</taxon>
        <taxon>rosids</taxon>
        <taxon>malvids</taxon>
        <taxon>Malvales</taxon>
        <taxon>Malvaceae</taxon>
        <taxon>Malvoideae</taxon>
        <taxon>Hibiscus</taxon>
    </lineage>
</organism>
<sequence length="112" mass="12412">MEVGINFFSAKTTLAEVKNKQFAGVSTPETSSDSSQSKTPINVGRNKTLDSSEDLMTFYNGKYANDGDDINNKEEKRCIGKIEITGRRFNVSEGLVDLGTQQNVDQLKEKNK</sequence>
<evidence type="ECO:0000313" key="3">
    <source>
        <dbReference type="Proteomes" id="UP001472677"/>
    </source>
</evidence>
<feature type="region of interest" description="Disordered" evidence="1">
    <location>
        <begin position="22"/>
        <end position="47"/>
    </location>
</feature>
<comment type="caution">
    <text evidence="2">The sequence shown here is derived from an EMBL/GenBank/DDBJ whole genome shotgun (WGS) entry which is preliminary data.</text>
</comment>
<feature type="compositionally biased region" description="Low complexity" evidence="1">
    <location>
        <begin position="26"/>
        <end position="39"/>
    </location>
</feature>
<name>A0ABR2CAE7_9ROSI</name>
<proteinExistence type="predicted"/>
<accession>A0ABR2CAE7</accession>
<evidence type="ECO:0000313" key="2">
    <source>
        <dbReference type="EMBL" id="KAK8516133.1"/>
    </source>
</evidence>
<dbReference type="Proteomes" id="UP001472677">
    <property type="component" value="Unassembled WGS sequence"/>
</dbReference>
<reference evidence="2 3" key="1">
    <citation type="journal article" date="2024" name="G3 (Bethesda)">
        <title>Genome assembly of Hibiscus sabdariffa L. provides insights into metabolisms of medicinal natural products.</title>
        <authorList>
            <person name="Kim T."/>
        </authorList>
    </citation>
    <scope>NUCLEOTIDE SEQUENCE [LARGE SCALE GENOMIC DNA]</scope>
    <source>
        <strain evidence="2">TK-2024</strain>
        <tissue evidence="2">Old leaves</tissue>
    </source>
</reference>
<keyword evidence="3" id="KW-1185">Reference proteome</keyword>
<dbReference type="EMBL" id="JBBPBM010000060">
    <property type="protein sequence ID" value="KAK8516133.1"/>
    <property type="molecule type" value="Genomic_DNA"/>
</dbReference>
<evidence type="ECO:0000256" key="1">
    <source>
        <dbReference type="SAM" id="MobiDB-lite"/>
    </source>
</evidence>
<gene>
    <name evidence="2" type="ORF">V6N12_013540</name>
</gene>